<name>U9SN24_RHIID</name>
<dbReference type="Gene3D" id="1.10.10.1010">
    <property type="entry name" value="Intein homing endonuclease, domain IV"/>
    <property type="match status" value="1"/>
</dbReference>
<dbReference type="HOGENOM" id="CLU_2293190_0_0_1"/>
<dbReference type="AlphaFoldDB" id="U9SN24"/>
<proteinExistence type="predicted"/>
<reference evidence="1" key="1">
    <citation type="submission" date="2013-07" db="EMBL/GenBank/DDBJ databases">
        <title>The genome of an arbuscular mycorrhizal fungus provides insights into the evolution of the oldest plant symbiosis.</title>
        <authorList>
            <consortium name="DOE Joint Genome Institute"/>
            <person name="Tisserant E."/>
            <person name="Malbreil M."/>
            <person name="Kuo A."/>
            <person name="Kohler A."/>
            <person name="Symeonidi A."/>
            <person name="Balestrini R."/>
            <person name="Charron P."/>
            <person name="Duensing N."/>
            <person name="Frei-dit-Frey N."/>
            <person name="Gianinazzi-Pearson V."/>
            <person name="Gilbert B."/>
            <person name="Handa Y."/>
            <person name="Hijri M."/>
            <person name="Kaul R."/>
            <person name="Kawaguchi M."/>
            <person name="Krajinski F."/>
            <person name="Lammers P."/>
            <person name="Lapierre D."/>
            <person name="Masclaux F.G."/>
            <person name="Murat C."/>
            <person name="Morin E."/>
            <person name="Ndikumana S."/>
            <person name="Pagni M."/>
            <person name="Petitpierre D."/>
            <person name="Requena N."/>
            <person name="Rosikiewicz P."/>
            <person name="Riley R."/>
            <person name="Saito K."/>
            <person name="San Clemente H."/>
            <person name="Shapiro H."/>
            <person name="van Tuinen D."/>
            <person name="Becard G."/>
            <person name="Bonfante P."/>
            <person name="Paszkowski U."/>
            <person name="Shachar-Hill Y."/>
            <person name="Young J.P."/>
            <person name="Sanders I.R."/>
            <person name="Henrissat B."/>
            <person name="Rensing S.A."/>
            <person name="Grigoriev I.V."/>
            <person name="Corradi N."/>
            <person name="Roux C."/>
            <person name="Martin F."/>
        </authorList>
    </citation>
    <scope>NUCLEOTIDE SEQUENCE</scope>
    <source>
        <strain evidence="1">DAOM 197198</strain>
    </source>
</reference>
<accession>U9SN24</accession>
<dbReference type="EMBL" id="KI299679">
    <property type="protein sequence ID" value="ERZ97363.1"/>
    <property type="molecule type" value="Genomic_DNA"/>
</dbReference>
<evidence type="ECO:0000313" key="1">
    <source>
        <dbReference type="EMBL" id="ERZ97363.1"/>
    </source>
</evidence>
<protein>
    <submittedName>
        <fullName evidence="1">Uncharacterized protein</fullName>
    </submittedName>
</protein>
<organism evidence="1">
    <name type="scientific">Rhizophagus irregularis (strain DAOM 181602 / DAOM 197198 / MUCL 43194)</name>
    <name type="common">Arbuscular mycorrhizal fungus</name>
    <name type="synonym">Glomus intraradices</name>
    <dbReference type="NCBI Taxonomy" id="747089"/>
    <lineage>
        <taxon>Eukaryota</taxon>
        <taxon>Fungi</taxon>
        <taxon>Fungi incertae sedis</taxon>
        <taxon>Mucoromycota</taxon>
        <taxon>Glomeromycotina</taxon>
        <taxon>Glomeromycetes</taxon>
        <taxon>Glomerales</taxon>
        <taxon>Glomeraceae</taxon>
        <taxon>Rhizophagus</taxon>
    </lineage>
</organism>
<sequence>MELEWTKSNIPIVQWSKSPTLRWIWQNLFGKLSQRFIPYWDIEGQKWKRECNIKVALKSLDNSSCISTEFLNEIKTHLQIYLCDVIQCYGITQDPNTKDYI</sequence>
<gene>
    <name evidence="1" type="ORF">GLOINDRAFT_11660</name>
</gene>